<gene>
    <name evidence="4" type="ORF">ACFSTE_17555</name>
</gene>
<keyword evidence="5" id="KW-1185">Reference proteome</keyword>
<organism evidence="4 5">
    <name type="scientific">Aquimarina hainanensis</name>
    <dbReference type="NCBI Taxonomy" id="1578017"/>
    <lineage>
        <taxon>Bacteria</taxon>
        <taxon>Pseudomonadati</taxon>
        <taxon>Bacteroidota</taxon>
        <taxon>Flavobacteriia</taxon>
        <taxon>Flavobacteriales</taxon>
        <taxon>Flavobacteriaceae</taxon>
        <taxon>Aquimarina</taxon>
    </lineage>
</organism>
<feature type="domain" description="BioF2-like acetyltransferase" evidence="2">
    <location>
        <begin position="381"/>
        <end position="517"/>
    </location>
</feature>
<dbReference type="RefSeq" id="WP_176030360.1">
    <property type="nucleotide sequence ID" value="NZ_JBHSJV010000001.1"/>
</dbReference>
<dbReference type="InterPro" id="IPR016181">
    <property type="entry name" value="Acyl_CoA_acyltransferase"/>
</dbReference>
<accession>A0ABW5NBN1</accession>
<dbReference type="Gene3D" id="3.40.630.30">
    <property type="match status" value="1"/>
</dbReference>
<evidence type="ECO:0000313" key="5">
    <source>
        <dbReference type="Proteomes" id="UP001597459"/>
    </source>
</evidence>
<dbReference type="Gene3D" id="3.40.50.20">
    <property type="match status" value="1"/>
</dbReference>
<dbReference type="EMBL" id="JBHULX010000039">
    <property type="protein sequence ID" value="MFD2592646.1"/>
    <property type="molecule type" value="Genomic_DNA"/>
</dbReference>
<dbReference type="InterPro" id="IPR050179">
    <property type="entry name" value="Trans_hexapeptide_repeat"/>
</dbReference>
<dbReference type="CDD" id="cd03360">
    <property type="entry name" value="LbH_AT_putative"/>
    <property type="match status" value="1"/>
</dbReference>
<feature type="domain" description="PglD N-terminal" evidence="3">
    <location>
        <begin position="3"/>
        <end position="82"/>
    </location>
</feature>
<evidence type="ECO:0000259" key="3">
    <source>
        <dbReference type="Pfam" id="PF17836"/>
    </source>
</evidence>
<dbReference type="NCBIfam" id="TIGR03570">
    <property type="entry name" value="NeuD_NnaD"/>
    <property type="match status" value="1"/>
</dbReference>
<evidence type="ECO:0000256" key="1">
    <source>
        <dbReference type="ARBA" id="ARBA00007274"/>
    </source>
</evidence>
<comment type="caution">
    <text evidence="4">The sequence shown here is derived from an EMBL/GenBank/DDBJ whole genome shotgun (WGS) entry which is preliminary data.</text>
</comment>
<dbReference type="SUPFAM" id="SSF51161">
    <property type="entry name" value="Trimeric LpxA-like enzymes"/>
    <property type="match status" value="1"/>
</dbReference>
<dbReference type="PANTHER" id="PTHR43300:SF7">
    <property type="entry name" value="UDP-N-ACETYLBACILLOSAMINE N-ACETYLTRANSFERASE"/>
    <property type="match status" value="1"/>
</dbReference>
<reference evidence="5" key="1">
    <citation type="journal article" date="2019" name="Int. J. Syst. Evol. Microbiol.">
        <title>The Global Catalogue of Microorganisms (GCM) 10K type strain sequencing project: providing services to taxonomists for standard genome sequencing and annotation.</title>
        <authorList>
            <consortium name="The Broad Institute Genomics Platform"/>
            <consortium name="The Broad Institute Genome Sequencing Center for Infectious Disease"/>
            <person name="Wu L."/>
            <person name="Ma J."/>
        </authorList>
    </citation>
    <scope>NUCLEOTIDE SEQUENCE [LARGE SCALE GENOMIC DNA]</scope>
    <source>
        <strain evidence="5">KCTC 42423</strain>
    </source>
</reference>
<evidence type="ECO:0000313" key="4">
    <source>
        <dbReference type="EMBL" id="MFD2592646.1"/>
    </source>
</evidence>
<dbReference type="SUPFAM" id="SSF55729">
    <property type="entry name" value="Acyl-CoA N-acyltransferases (Nat)"/>
    <property type="match status" value="1"/>
</dbReference>
<protein>
    <submittedName>
        <fullName evidence="4">NeuD/PglB/VioB family sugar acetyltransferase</fullName>
    </submittedName>
</protein>
<name>A0ABW5NBN1_9FLAO</name>
<dbReference type="Pfam" id="PF13480">
    <property type="entry name" value="Acetyltransf_6"/>
    <property type="match status" value="1"/>
</dbReference>
<comment type="similarity">
    <text evidence="1">Belongs to the transferase hexapeptide repeat family.</text>
</comment>
<evidence type="ECO:0000259" key="2">
    <source>
        <dbReference type="Pfam" id="PF13480"/>
    </source>
</evidence>
<dbReference type="Pfam" id="PF17836">
    <property type="entry name" value="PglD_N"/>
    <property type="match status" value="1"/>
</dbReference>
<dbReference type="InterPro" id="IPR011004">
    <property type="entry name" value="Trimer_LpxA-like_sf"/>
</dbReference>
<dbReference type="PANTHER" id="PTHR43300">
    <property type="entry name" value="ACETYLTRANSFERASE"/>
    <property type="match status" value="1"/>
</dbReference>
<dbReference type="InterPro" id="IPR020019">
    <property type="entry name" value="AcTrfase_PglD-like"/>
</dbReference>
<dbReference type="Proteomes" id="UP001597459">
    <property type="component" value="Unassembled WGS sequence"/>
</dbReference>
<dbReference type="InterPro" id="IPR041561">
    <property type="entry name" value="PglD_N"/>
</dbReference>
<dbReference type="Gene3D" id="2.160.10.10">
    <property type="entry name" value="Hexapeptide repeat proteins"/>
    <property type="match status" value="1"/>
</dbReference>
<dbReference type="InterPro" id="IPR038740">
    <property type="entry name" value="BioF2-like_GNAT_dom"/>
</dbReference>
<sequence length="581" mass="66214">MEKVLIIGASGHGKVIAEAIELEDKYEIYGFIDSYKPKGQKIMGYDILGSENIIPALMKKGITKGIISIGDNWIRYKLYKKVLEVAPDFEFITVIHPSAIVSEKTNIGRGTVILASGTVNADAVVGEFCIINTNANFGHDGIMEDFSSLAPGVTTGGTVIIGEFTAISIAVTILQNTTIGAHTVIGAGAVVTKDIRRNVVAYGIPAKKVRERENGDGYLGKSTQKLTFSCYTIDSEKALKKYKKILNSVGNENPFYTLEYIGITGMREHRLSYFVLERNSRPIVVMPFYLRDIKETDGKYKDVVSPYGYGGPLLDIEHVECKDLEYFWREVDAWYKKENIVSEFIRFSLNNNHCRYNGELIPTLTNVKGEIVDEETQWSQFKAKVRNNYRKATQQSLTLKVYSNPISPAIIKDFYDIYISTMQRNNADSLYYHKIDYFIDFIKNNPKNAIIGMVYKDDKPISTELILVNDNTLYSYLGGTLSDYFYTRPNDFLKIEVMNWARKHHYKYYILGGGRSDGDSLYKYKKSFFPNDQDVTYYTGRKIINPEQYMKLVLQKCNMTENMTCETDIKKGFFPLYRLES</sequence>
<proteinExistence type="inferred from homology"/>